<evidence type="ECO:0000313" key="2">
    <source>
        <dbReference type="Proteomes" id="UP000681794"/>
    </source>
</evidence>
<dbReference type="EMBL" id="CP076544">
    <property type="protein sequence ID" value="QWS33294.1"/>
    <property type="molecule type" value="Genomic_DNA"/>
</dbReference>
<gene>
    <name evidence="1" type="ORF">KM842_13775</name>
</gene>
<sequence length="94" mass="10494">MRRRDRTTGDTALTVDEATAIAEHAEHGRLDTEDPEVRRLVGEANRVLVRAGVWGVAESPRQRRRRRVLAIGASVLVVSWLAGLFLPLLIKLTE</sequence>
<reference evidence="1" key="1">
    <citation type="submission" date="2021-06" db="EMBL/GenBank/DDBJ databases">
        <authorList>
            <person name="Ellington A.J."/>
            <person name="Bryan N.C."/>
            <person name="Christner B.C."/>
            <person name="Reisch C.R."/>
        </authorList>
    </citation>
    <scope>NUCLEOTIDE SEQUENCE</scope>
    <source>
        <strain evidence="1">L6-1</strain>
    </source>
</reference>
<dbReference type="Proteomes" id="UP000681794">
    <property type="component" value="Chromosome"/>
</dbReference>
<organism evidence="1 2">
    <name type="scientific">Curtobacterium aetherium</name>
    <dbReference type="NCBI Taxonomy" id="2841594"/>
    <lineage>
        <taxon>Bacteria</taxon>
        <taxon>Bacillati</taxon>
        <taxon>Actinomycetota</taxon>
        <taxon>Actinomycetes</taxon>
        <taxon>Micrococcales</taxon>
        <taxon>Microbacteriaceae</taxon>
        <taxon>Curtobacterium</taxon>
    </lineage>
</organism>
<protein>
    <submittedName>
        <fullName evidence="1">Uncharacterized protein</fullName>
    </submittedName>
</protein>
<evidence type="ECO:0000313" key="1">
    <source>
        <dbReference type="EMBL" id="QWS33294.1"/>
    </source>
</evidence>
<accession>A0ACD1E331</accession>
<keyword evidence="2" id="KW-1185">Reference proteome</keyword>
<proteinExistence type="predicted"/>
<name>A0ACD1E331_9MICO</name>